<keyword evidence="6" id="KW-1185">Reference proteome</keyword>
<keyword evidence="2" id="KW-0540">Nuclease</keyword>
<dbReference type="Proteomes" id="UP001275315">
    <property type="component" value="Unassembled WGS sequence"/>
</dbReference>
<protein>
    <submittedName>
        <fullName evidence="5">VRR-NUC domain-containing protein</fullName>
    </submittedName>
</protein>
<comment type="caution">
    <text evidence="5">The sequence shown here is derived from an EMBL/GenBank/DDBJ whole genome shotgun (WGS) entry which is preliminary data.</text>
</comment>
<evidence type="ECO:0000313" key="5">
    <source>
        <dbReference type="EMBL" id="MDY0410680.1"/>
    </source>
</evidence>
<organism evidence="5 6">
    <name type="scientific">Paracerasibacillus soli</name>
    <dbReference type="NCBI Taxonomy" id="480284"/>
    <lineage>
        <taxon>Bacteria</taxon>
        <taxon>Bacillati</taxon>
        <taxon>Bacillota</taxon>
        <taxon>Bacilli</taxon>
        <taxon>Bacillales</taxon>
        <taxon>Bacillaceae</taxon>
        <taxon>Paracerasibacillus</taxon>
    </lineage>
</organism>
<feature type="domain" description="VRR-NUC" evidence="4">
    <location>
        <begin position="1"/>
        <end position="81"/>
    </location>
</feature>
<sequence>MREKTIELKLSEAVRNMKGLSIKITSPGFDGLPDRLVLLPNGKIGFIEVKALGKKLRPLQLKRKQQLESLGFIVFCLDNPKVLEGCCMKFKPHKYQEFATNFIIEIL</sequence>
<gene>
    <name evidence="5" type="ORF">RWD45_21765</name>
</gene>
<comment type="cofactor">
    <cofactor evidence="1">
        <name>Mg(2+)</name>
        <dbReference type="ChEBI" id="CHEBI:18420"/>
    </cofactor>
</comment>
<dbReference type="InterPro" id="IPR014883">
    <property type="entry name" value="VRR_NUC"/>
</dbReference>
<proteinExistence type="predicted"/>
<evidence type="ECO:0000256" key="3">
    <source>
        <dbReference type="ARBA" id="ARBA00022801"/>
    </source>
</evidence>
<evidence type="ECO:0000259" key="4">
    <source>
        <dbReference type="SMART" id="SM00990"/>
    </source>
</evidence>
<accession>A0ABU5CYY6</accession>
<dbReference type="SMART" id="SM00990">
    <property type="entry name" value="VRR_NUC"/>
    <property type="match status" value="1"/>
</dbReference>
<dbReference type="Gene3D" id="3.40.1350.10">
    <property type="match status" value="1"/>
</dbReference>
<evidence type="ECO:0000256" key="1">
    <source>
        <dbReference type="ARBA" id="ARBA00001946"/>
    </source>
</evidence>
<name>A0ABU5CYY6_9BACI</name>
<evidence type="ECO:0000313" key="6">
    <source>
        <dbReference type="Proteomes" id="UP001275315"/>
    </source>
</evidence>
<dbReference type="EMBL" id="JAWDIQ010000005">
    <property type="protein sequence ID" value="MDY0410680.1"/>
    <property type="molecule type" value="Genomic_DNA"/>
</dbReference>
<evidence type="ECO:0000256" key="2">
    <source>
        <dbReference type="ARBA" id="ARBA00022722"/>
    </source>
</evidence>
<reference evidence="5 6" key="1">
    <citation type="submission" date="2023-10" db="EMBL/GenBank/DDBJ databases">
        <title>Virgibacillus soli CC-YMP-6 genome.</title>
        <authorList>
            <person name="Miliotis G."/>
            <person name="Sengupta P."/>
            <person name="Hameed A."/>
            <person name="Chuvochina M."/>
            <person name="Mcdonagh F."/>
            <person name="Simpson A.C."/>
            <person name="Singh N.K."/>
            <person name="Rekha P.D."/>
            <person name="Raman K."/>
            <person name="Hugenholtz P."/>
            <person name="Venkateswaran K."/>
        </authorList>
    </citation>
    <scope>NUCLEOTIDE SEQUENCE [LARGE SCALE GENOMIC DNA]</scope>
    <source>
        <strain evidence="5 6">CC-YMP-6</strain>
    </source>
</reference>
<dbReference type="InterPro" id="IPR011856">
    <property type="entry name" value="tRNA_endonuc-like_dom_sf"/>
</dbReference>
<keyword evidence="3" id="KW-0378">Hydrolase</keyword>